<reference evidence="1 2" key="1">
    <citation type="submission" date="2024-02" db="EMBL/GenBank/DDBJ databases">
        <authorList>
            <person name="Chen Y."/>
            <person name="Shah S."/>
            <person name="Dougan E. K."/>
            <person name="Thang M."/>
            <person name="Chan C."/>
        </authorList>
    </citation>
    <scope>NUCLEOTIDE SEQUENCE [LARGE SCALE GENOMIC DNA]</scope>
</reference>
<keyword evidence="2" id="KW-1185">Reference proteome</keyword>
<evidence type="ECO:0000313" key="2">
    <source>
        <dbReference type="Proteomes" id="UP001642464"/>
    </source>
</evidence>
<dbReference type="Proteomes" id="UP001642464">
    <property type="component" value="Unassembled WGS sequence"/>
</dbReference>
<sequence>MRSTGQRWRLAERAWRNMSMPSRADTQPMILRLLKPYQDDEVASFNTDTAAGLCCSKSLLERARRRQVLSPLVPAEAVLRAFPEATRAALLVLAEHTLSSAACGVAAAWAIRDKQLLASTSHAQGELRCFSLCLRPGDLVAMAADGQQRSDAMLLDVVDQQDSQTMLLRCELMESKEAWCPLRPDAPHPSWAKTIFNEYGTHE</sequence>
<dbReference type="EMBL" id="CAXAMM010019336">
    <property type="protein sequence ID" value="CAK9045470.1"/>
    <property type="molecule type" value="Genomic_DNA"/>
</dbReference>
<comment type="caution">
    <text evidence="1">The sequence shown here is derived from an EMBL/GenBank/DDBJ whole genome shotgun (WGS) entry which is preliminary data.</text>
</comment>
<protein>
    <submittedName>
        <fullName evidence="1">Uncharacterized protein</fullName>
    </submittedName>
</protein>
<proteinExistence type="predicted"/>
<accession>A0ABP0M5H0</accession>
<gene>
    <name evidence="1" type="ORF">SCF082_LOCUS25697</name>
</gene>
<organism evidence="1 2">
    <name type="scientific">Durusdinium trenchii</name>
    <dbReference type="NCBI Taxonomy" id="1381693"/>
    <lineage>
        <taxon>Eukaryota</taxon>
        <taxon>Sar</taxon>
        <taxon>Alveolata</taxon>
        <taxon>Dinophyceae</taxon>
        <taxon>Suessiales</taxon>
        <taxon>Symbiodiniaceae</taxon>
        <taxon>Durusdinium</taxon>
    </lineage>
</organism>
<evidence type="ECO:0000313" key="1">
    <source>
        <dbReference type="EMBL" id="CAK9045470.1"/>
    </source>
</evidence>
<name>A0ABP0M5H0_9DINO</name>